<dbReference type="NCBIfam" id="TIGR02122">
    <property type="entry name" value="TRAP_TAXI"/>
    <property type="match status" value="1"/>
</dbReference>
<protein>
    <submittedName>
        <fullName evidence="2">C4-dicarboxylate ABC transporter substrate-binding protein</fullName>
    </submittedName>
</protein>
<keyword evidence="3" id="KW-1185">Reference proteome</keyword>
<sequence length="308" mass="31561">MTTRRTALLACAVTPLLVTCAPSAPPAPIVVAAGEEGGFYLDFATLLAAQLPFPATPRPTEGSRDNLRLLAARQADLALTLADAAQEAREAQEAQDLRALGRVYENYLQLVVPAGSPARTAGDLRGLRVSLGAAGSGAALAGDRLFTALDLHRDTRVDHLPFRTAARELAAGRIDALLWSGGVPTPALTDLGGVRLLPLADALPALRALGDGDGGGGGDHYEQVTVPAGVYGAAAEVRTIGVANLLVCRPDLPDATAGATARTLVGRAASLVPDQALGAQFLDVRSLITTTGVPLHPGAASAYRDLHG</sequence>
<dbReference type="InterPro" id="IPR011852">
    <property type="entry name" value="TRAP_TAXI"/>
</dbReference>
<keyword evidence="1" id="KW-0732">Signal</keyword>
<evidence type="ECO:0000313" key="2">
    <source>
        <dbReference type="EMBL" id="ATE53751.1"/>
    </source>
</evidence>
<feature type="chain" id="PRO_5038785384" evidence="1">
    <location>
        <begin position="21"/>
        <end position="308"/>
    </location>
</feature>
<feature type="signal peptide" evidence="1">
    <location>
        <begin position="1"/>
        <end position="20"/>
    </location>
</feature>
<dbReference type="Proteomes" id="UP000218505">
    <property type="component" value="Chromosome"/>
</dbReference>
<dbReference type="PANTHER" id="PTHR42941:SF1">
    <property type="entry name" value="SLL1037 PROTEIN"/>
    <property type="match status" value="1"/>
</dbReference>
<dbReference type="AlphaFoldDB" id="A0A290Z3X9"/>
<evidence type="ECO:0000313" key="3">
    <source>
        <dbReference type="Proteomes" id="UP000218505"/>
    </source>
</evidence>
<dbReference type="RefSeq" id="WP_096492685.1">
    <property type="nucleotide sequence ID" value="NZ_CP023445.1"/>
</dbReference>
<proteinExistence type="predicted"/>
<organism evidence="2 3">
    <name type="scientific">Actinosynnema pretiosum</name>
    <dbReference type="NCBI Taxonomy" id="42197"/>
    <lineage>
        <taxon>Bacteria</taxon>
        <taxon>Bacillati</taxon>
        <taxon>Actinomycetota</taxon>
        <taxon>Actinomycetes</taxon>
        <taxon>Pseudonocardiales</taxon>
        <taxon>Pseudonocardiaceae</taxon>
        <taxon>Actinosynnema</taxon>
    </lineage>
</organism>
<name>A0A290Z3X9_9PSEU</name>
<dbReference type="Gene3D" id="3.40.190.10">
    <property type="entry name" value="Periplasmic binding protein-like II"/>
    <property type="match status" value="2"/>
</dbReference>
<dbReference type="PANTHER" id="PTHR42941">
    <property type="entry name" value="SLL1037 PROTEIN"/>
    <property type="match status" value="1"/>
</dbReference>
<dbReference type="PROSITE" id="PS51318">
    <property type="entry name" value="TAT"/>
    <property type="match status" value="1"/>
</dbReference>
<dbReference type="InterPro" id="IPR006311">
    <property type="entry name" value="TAT_signal"/>
</dbReference>
<gene>
    <name evidence="2" type="ORF">CNX65_10970</name>
</gene>
<dbReference type="EMBL" id="CP023445">
    <property type="protein sequence ID" value="ATE53751.1"/>
    <property type="molecule type" value="Genomic_DNA"/>
</dbReference>
<evidence type="ECO:0000256" key="1">
    <source>
        <dbReference type="SAM" id="SignalP"/>
    </source>
</evidence>
<dbReference type="Pfam" id="PF16868">
    <property type="entry name" value="NMT1_3"/>
    <property type="match status" value="1"/>
</dbReference>
<accession>A0A290Z3X9</accession>
<dbReference type="SUPFAM" id="SSF53850">
    <property type="entry name" value="Periplasmic binding protein-like II"/>
    <property type="match status" value="1"/>
</dbReference>
<reference evidence="2" key="1">
    <citation type="submission" date="2017-09" db="EMBL/GenBank/DDBJ databases">
        <title>Complete Genome Sequence of ansamitocin-producing Bacterium Actinosynnema pretiosum X47.</title>
        <authorList>
            <person name="Cao G."/>
            <person name="Zong G."/>
            <person name="Zhong C."/>
            <person name="Fu J."/>
        </authorList>
    </citation>
    <scope>NUCLEOTIDE SEQUENCE [LARGE SCALE GENOMIC DNA]</scope>
    <source>
        <strain evidence="2">X47</strain>
    </source>
</reference>
<dbReference type="KEGG" id="apre:CNX65_10970"/>